<feature type="domain" description="Gcp-like" evidence="1">
    <location>
        <begin position="39"/>
        <end position="90"/>
    </location>
</feature>
<dbReference type="KEGG" id="ude:JM47_01525"/>
<evidence type="ECO:0000313" key="3">
    <source>
        <dbReference type="Proteomes" id="UP000032261"/>
    </source>
</evidence>
<dbReference type="GO" id="GO:0002949">
    <property type="term" value="P:tRNA threonylcarbamoyladenosine modification"/>
    <property type="evidence" value="ECO:0007669"/>
    <property type="project" value="InterPro"/>
</dbReference>
<dbReference type="NCBIfam" id="TIGR03725">
    <property type="entry name" value="T6A_YeaZ"/>
    <property type="match status" value="1"/>
</dbReference>
<dbReference type="Gene3D" id="3.30.420.40">
    <property type="match status" value="1"/>
</dbReference>
<dbReference type="RefSeq" id="WP_208895215.1">
    <property type="nucleotide sequence ID" value="NZ_CP009770.1"/>
</dbReference>
<protein>
    <recommendedName>
        <fullName evidence="1">Gcp-like domain-containing protein</fullName>
    </recommendedName>
</protein>
<dbReference type="InterPro" id="IPR022496">
    <property type="entry name" value="T6A_TsaB"/>
</dbReference>
<reference evidence="2 3" key="1">
    <citation type="journal article" date="2015" name="Genome Announc.">
        <title>Genome Sequence of Ureaplasma diversum Strain ATCC 49782.</title>
        <authorList>
            <person name="Marques L.M."/>
            <person name="Guimaraes A.M."/>
            <person name="Martins H.B."/>
            <person name="Rezende I.S."/>
            <person name="Barbosa M.S."/>
            <person name="Campos G.B."/>
            <person name="do Nascimento N.C."/>
            <person name="Dos Santos A.P."/>
            <person name="Amorim A.T."/>
            <person name="Santos V.M."/>
            <person name="Messick J.B."/>
            <person name="Timenetsky J."/>
        </authorList>
    </citation>
    <scope>NUCLEOTIDE SEQUENCE [LARGE SCALE GENOMIC DNA]</scope>
    <source>
        <strain evidence="2 3">ATCC 49782</strain>
    </source>
</reference>
<dbReference type="STRING" id="42094.JM47_01525"/>
<dbReference type="SUPFAM" id="SSF53067">
    <property type="entry name" value="Actin-like ATPase domain"/>
    <property type="match status" value="1"/>
</dbReference>
<gene>
    <name evidence="2" type="ORF">JM47_01525</name>
</gene>
<dbReference type="InterPro" id="IPR000905">
    <property type="entry name" value="Gcp-like_dom"/>
</dbReference>
<dbReference type="InterPro" id="IPR043129">
    <property type="entry name" value="ATPase_NBD"/>
</dbReference>
<dbReference type="Proteomes" id="UP000032261">
    <property type="component" value="Chromosome"/>
</dbReference>
<dbReference type="Pfam" id="PF00814">
    <property type="entry name" value="TsaD"/>
    <property type="match status" value="1"/>
</dbReference>
<dbReference type="HOGENOM" id="CLU_064886_0_2_14"/>
<dbReference type="AlphaFoldDB" id="A0A0C5S1N3"/>
<sequence>MNDIKNQLYLDVTTKHCVIALYKNQQLVDYSITKTNNNLTDLVVELINELLNKHQLNQKDLDQLYLNTGPGSFTGVRVGIIIARTLKAVYFNTEIFTNDALSIYALDHSNVLLHLDAKGSKSYLLVLDNKTKSDYQIINNDQLEQIIVNNQNKVIIDANNIDFNQLVNSLVFDNFTNTKLEDLKANYVKLYLS</sequence>
<proteinExistence type="predicted"/>
<dbReference type="Gene3D" id="3.30.420.200">
    <property type="match status" value="1"/>
</dbReference>
<name>A0A0C5S1N3_9BACT</name>
<dbReference type="EMBL" id="CP009770">
    <property type="protein sequence ID" value="AJQ45290.1"/>
    <property type="molecule type" value="Genomic_DNA"/>
</dbReference>
<evidence type="ECO:0000313" key="2">
    <source>
        <dbReference type="EMBL" id="AJQ45290.1"/>
    </source>
</evidence>
<organism evidence="2 3">
    <name type="scientific">Ureaplasma diversum</name>
    <dbReference type="NCBI Taxonomy" id="42094"/>
    <lineage>
        <taxon>Bacteria</taxon>
        <taxon>Bacillati</taxon>
        <taxon>Mycoplasmatota</taxon>
        <taxon>Mycoplasmoidales</taxon>
        <taxon>Mycoplasmoidaceae</taxon>
        <taxon>Ureaplasma</taxon>
    </lineage>
</organism>
<accession>A0A0C5S1N3</accession>
<dbReference type="PATRIC" id="fig|42094.4.peg.296"/>
<evidence type="ECO:0000259" key="1">
    <source>
        <dbReference type="Pfam" id="PF00814"/>
    </source>
</evidence>